<feature type="region of interest" description="Disordered" evidence="1">
    <location>
        <begin position="51"/>
        <end position="73"/>
    </location>
</feature>
<accession>A0A1N6EY34</accession>
<reference evidence="2 3" key="1">
    <citation type="submission" date="2016-11" db="EMBL/GenBank/DDBJ databases">
        <authorList>
            <person name="Jaros S."/>
            <person name="Januszkiewicz K."/>
            <person name="Wedrychowicz H."/>
        </authorList>
    </citation>
    <scope>NUCLEOTIDE SEQUENCE [LARGE SCALE GENOMIC DNA]</scope>
    <source>
        <strain evidence="2 3">ACAM 239</strain>
    </source>
</reference>
<evidence type="ECO:0000313" key="2">
    <source>
        <dbReference type="EMBL" id="SIN87958.1"/>
    </source>
</evidence>
<dbReference type="AlphaFoldDB" id="A0A1N6EY34"/>
<dbReference type="EMBL" id="FSQX01000002">
    <property type="protein sequence ID" value="SIN87958.1"/>
    <property type="molecule type" value="Genomic_DNA"/>
</dbReference>
<dbReference type="Proteomes" id="UP000185024">
    <property type="component" value="Unassembled WGS sequence"/>
</dbReference>
<evidence type="ECO:0000256" key="1">
    <source>
        <dbReference type="SAM" id="MobiDB-lite"/>
    </source>
</evidence>
<feature type="compositionally biased region" description="Basic and acidic residues" evidence="1">
    <location>
        <begin position="7"/>
        <end position="28"/>
    </location>
</feature>
<gene>
    <name evidence="2" type="ORF">SAMN05878438_3784</name>
</gene>
<proteinExistence type="predicted"/>
<dbReference type="RefSeq" id="WP_074211781.1">
    <property type="nucleotide sequence ID" value="NZ_BJOI01000069.1"/>
</dbReference>
<feature type="region of interest" description="Disordered" evidence="1">
    <location>
        <begin position="1"/>
        <end position="28"/>
    </location>
</feature>
<name>A0A1N6EY34_9GAMM</name>
<organism evidence="2 3">
    <name type="scientific">Vreelandella aquamarina</name>
    <dbReference type="NCBI Taxonomy" id="77097"/>
    <lineage>
        <taxon>Bacteria</taxon>
        <taxon>Pseudomonadati</taxon>
        <taxon>Pseudomonadota</taxon>
        <taxon>Gammaproteobacteria</taxon>
        <taxon>Oceanospirillales</taxon>
        <taxon>Halomonadaceae</taxon>
        <taxon>Vreelandella</taxon>
    </lineage>
</organism>
<sequence>MANRALDGAERKGREARDRGDPRHAWPYHDYRKDCGRLTFSRAFRNAGLHGREDRDRELALAPAATDNGDLRP</sequence>
<dbReference type="GeneID" id="97278060"/>
<evidence type="ECO:0000313" key="3">
    <source>
        <dbReference type="Proteomes" id="UP000185024"/>
    </source>
</evidence>
<protein>
    <submittedName>
        <fullName evidence="2">Uncharacterized protein</fullName>
    </submittedName>
</protein>